<feature type="transmembrane region" description="Helical" evidence="1">
    <location>
        <begin position="14"/>
        <end position="38"/>
    </location>
</feature>
<accession>A0A1F4UJW8</accession>
<dbReference type="Proteomes" id="UP000178615">
    <property type="component" value="Unassembled WGS sequence"/>
</dbReference>
<evidence type="ECO:0000313" key="2">
    <source>
        <dbReference type="EMBL" id="OGC45209.1"/>
    </source>
</evidence>
<name>A0A1F4UJW8_UNCKA</name>
<evidence type="ECO:0000313" key="3">
    <source>
        <dbReference type="Proteomes" id="UP000178615"/>
    </source>
</evidence>
<gene>
    <name evidence="2" type="ORF">A2V49_01200</name>
</gene>
<dbReference type="AlphaFoldDB" id="A0A1F4UJW8"/>
<protein>
    <submittedName>
        <fullName evidence="2">Uncharacterized protein</fullName>
    </submittedName>
</protein>
<proteinExistence type="predicted"/>
<evidence type="ECO:0000256" key="1">
    <source>
        <dbReference type="SAM" id="Phobius"/>
    </source>
</evidence>
<sequence length="124" mass="13760">MKLKNPIFNPLSNFFLFIALLFGILAAFIFLMGIFPNLGALFNLARCKVYGGAWFEGKTRMCIIKYSDAGKTCYADGDCKGKCFASGPNSTSGICAKNNLFYGDICILKYKGQKPECVFFNPFK</sequence>
<organism evidence="2 3">
    <name type="scientific">candidate division WWE3 bacterium RBG_19FT_COMBO_34_6</name>
    <dbReference type="NCBI Taxonomy" id="1802612"/>
    <lineage>
        <taxon>Bacteria</taxon>
        <taxon>Katanobacteria</taxon>
    </lineage>
</organism>
<keyword evidence="1" id="KW-0812">Transmembrane</keyword>
<dbReference type="EMBL" id="MEUV01000045">
    <property type="protein sequence ID" value="OGC45209.1"/>
    <property type="molecule type" value="Genomic_DNA"/>
</dbReference>
<keyword evidence="1" id="KW-1133">Transmembrane helix</keyword>
<reference evidence="2 3" key="1">
    <citation type="journal article" date="2016" name="Nat. Commun.">
        <title>Thousands of microbial genomes shed light on interconnected biogeochemical processes in an aquifer system.</title>
        <authorList>
            <person name="Anantharaman K."/>
            <person name="Brown C.T."/>
            <person name="Hug L.A."/>
            <person name="Sharon I."/>
            <person name="Castelle C.J."/>
            <person name="Probst A.J."/>
            <person name="Thomas B.C."/>
            <person name="Singh A."/>
            <person name="Wilkins M.J."/>
            <person name="Karaoz U."/>
            <person name="Brodie E.L."/>
            <person name="Williams K.H."/>
            <person name="Hubbard S.S."/>
            <person name="Banfield J.F."/>
        </authorList>
    </citation>
    <scope>NUCLEOTIDE SEQUENCE [LARGE SCALE GENOMIC DNA]</scope>
</reference>
<keyword evidence="1" id="KW-0472">Membrane</keyword>
<comment type="caution">
    <text evidence="2">The sequence shown here is derived from an EMBL/GenBank/DDBJ whole genome shotgun (WGS) entry which is preliminary data.</text>
</comment>